<evidence type="ECO:0000256" key="1">
    <source>
        <dbReference type="SAM" id="MobiDB-lite"/>
    </source>
</evidence>
<dbReference type="InterPro" id="IPR003615">
    <property type="entry name" value="HNH_nuc"/>
</dbReference>
<dbReference type="OrthoDB" id="4464809at2"/>
<evidence type="ECO:0000313" key="3">
    <source>
        <dbReference type="EMBL" id="GEK17367.1"/>
    </source>
</evidence>
<sequence>MTTFGDVDTLSIHKRPSGGRGEYELVGRQGPRVASDFEGVSFQLETPWGEKPSNLRVDKQGGKLRLRLVESRRDGHLAPQMASLLLMPPPTREEDRISRALPIVIDQRYILDIDIVVVRQTGNSALIRPTSLVSRSGDIEDGRLRERIAFATRAAQVRQLHNAADNLPDGLASLVRQHAALVDGASEIGAAVRAVVDEIIGALDWYDAYYLPGTDPLPALRVLAGVSGLDEITVPTPPETPEDAPDVRLRAEHIYRLRRARGAAASAFRIKVQAAYDYRCVFCGLRAPRQQGRMNSGVDAAHILPWGAYDLDVVPNGLMLCKQHHWAFDNRVLRLDLAGGIYRVSLIDDARALLAADARTVELLDAVCGAVPDARLPQRLVDRPAQRFLDEYNDLVVHV</sequence>
<feature type="region of interest" description="Disordered" evidence="1">
    <location>
        <begin position="1"/>
        <end position="22"/>
    </location>
</feature>
<protein>
    <recommendedName>
        <fullName evidence="2">HNH nuclease domain-containing protein</fullName>
    </recommendedName>
</protein>
<reference evidence="3 4" key="1">
    <citation type="submission" date="2019-07" db="EMBL/GenBank/DDBJ databases">
        <title>Whole genome shotgun sequence of Cellulomonas persica NBRC 101101.</title>
        <authorList>
            <person name="Hosoyama A."/>
            <person name="Uohara A."/>
            <person name="Ohji S."/>
            <person name="Ichikawa N."/>
        </authorList>
    </citation>
    <scope>NUCLEOTIDE SEQUENCE [LARGE SCALE GENOMIC DNA]</scope>
    <source>
        <strain evidence="3 4">NBRC 101101</strain>
    </source>
</reference>
<dbReference type="Pfam" id="PF13391">
    <property type="entry name" value="HNH_2"/>
    <property type="match status" value="1"/>
</dbReference>
<dbReference type="AlphaFoldDB" id="A0A510URT0"/>
<organism evidence="3 4">
    <name type="scientific">Cellulomonas persica</name>
    <dbReference type="NCBI Taxonomy" id="76861"/>
    <lineage>
        <taxon>Bacteria</taxon>
        <taxon>Bacillati</taxon>
        <taxon>Actinomycetota</taxon>
        <taxon>Actinomycetes</taxon>
        <taxon>Micrococcales</taxon>
        <taxon>Cellulomonadaceae</taxon>
        <taxon>Cellulomonas</taxon>
    </lineage>
</organism>
<keyword evidence="4" id="KW-1185">Reference proteome</keyword>
<proteinExistence type="predicted"/>
<dbReference type="Proteomes" id="UP000321386">
    <property type="component" value="Unassembled WGS sequence"/>
</dbReference>
<evidence type="ECO:0000313" key="4">
    <source>
        <dbReference type="Proteomes" id="UP000321386"/>
    </source>
</evidence>
<accession>A0A510URT0</accession>
<feature type="domain" description="HNH nuclease" evidence="2">
    <location>
        <begin position="280"/>
        <end position="332"/>
    </location>
</feature>
<comment type="caution">
    <text evidence="3">The sequence shown here is derived from an EMBL/GenBank/DDBJ whole genome shotgun (WGS) entry which is preliminary data.</text>
</comment>
<evidence type="ECO:0000259" key="2">
    <source>
        <dbReference type="Pfam" id="PF13391"/>
    </source>
</evidence>
<dbReference type="RefSeq" id="WP_146805639.1">
    <property type="nucleotide sequence ID" value="NZ_BJUA01000004.1"/>
</dbReference>
<gene>
    <name evidence="3" type="ORF">CPE01_11000</name>
</gene>
<dbReference type="EMBL" id="BJUA01000004">
    <property type="protein sequence ID" value="GEK17367.1"/>
    <property type="molecule type" value="Genomic_DNA"/>
</dbReference>
<name>A0A510URT0_9CELL</name>